<feature type="non-terminal residue" evidence="1">
    <location>
        <position position="1"/>
    </location>
</feature>
<evidence type="ECO:0000313" key="1">
    <source>
        <dbReference type="EMBL" id="KAF9648162.1"/>
    </source>
</evidence>
<keyword evidence="2" id="KW-1185">Reference proteome</keyword>
<accession>A0ACB6ZEZ6</accession>
<comment type="caution">
    <text evidence="1">The sequence shown here is derived from an EMBL/GenBank/DDBJ whole genome shotgun (WGS) entry which is preliminary data.</text>
</comment>
<sequence>VEPGEPEQFCTLLDQIKGGSPLSVAIYPVAWRVEIVDDEKHRGFEYIRSELYLTRHIGAVH</sequence>
<reference evidence="1" key="1">
    <citation type="submission" date="2019-10" db="EMBL/GenBank/DDBJ databases">
        <authorList>
            <consortium name="DOE Joint Genome Institute"/>
            <person name="Kuo A."/>
            <person name="Miyauchi S."/>
            <person name="Kiss E."/>
            <person name="Drula E."/>
            <person name="Kohler A."/>
            <person name="Sanchez-Garcia M."/>
            <person name="Andreopoulos B."/>
            <person name="Barry K.W."/>
            <person name="Bonito G."/>
            <person name="Buee M."/>
            <person name="Carver A."/>
            <person name="Chen C."/>
            <person name="Cichocki N."/>
            <person name="Clum A."/>
            <person name="Culley D."/>
            <person name="Crous P.W."/>
            <person name="Fauchery L."/>
            <person name="Girlanda M."/>
            <person name="Hayes R."/>
            <person name="Keri Z."/>
            <person name="Labutti K."/>
            <person name="Lipzen A."/>
            <person name="Lombard V."/>
            <person name="Magnuson J."/>
            <person name="Maillard F."/>
            <person name="Morin E."/>
            <person name="Murat C."/>
            <person name="Nolan M."/>
            <person name="Ohm R."/>
            <person name="Pangilinan J."/>
            <person name="Pereira M."/>
            <person name="Perotto S."/>
            <person name="Peter M."/>
            <person name="Riley R."/>
            <person name="Sitrit Y."/>
            <person name="Stielow B."/>
            <person name="Szollosi G."/>
            <person name="Zifcakova L."/>
            <person name="Stursova M."/>
            <person name="Spatafora J.W."/>
            <person name="Tedersoo L."/>
            <person name="Vaario L.-M."/>
            <person name="Yamada A."/>
            <person name="Yan M."/>
            <person name="Wang P."/>
            <person name="Xu J."/>
            <person name="Bruns T."/>
            <person name="Baldrian P."/>
            <person name="Vilgalys R."/>
            <person name="Henrissat B."/>
            <person name="Grigoriev I.V."/>
            <person name="Hibbett D."/>
            <person name="Nagy L.G."/>
            <person name="Martin F.M."/>
        </authorList>
    </citation>
    <scope>NUCLEOTIDE SEQUENCE</scope>
    <source>
        <strain evidence="1">P2</strain>
    </source>
</reference>
<reference evidence="1" key="2">
    <citation type="journal article" date="2020" name="Nat. Commun.">
        <title>Large-scale genome sequencing of mycorrhizal fungi provides insights into the early evolution of symbiotic traits.</title>
        <authorList>
            <person name="Miyauchi S."/>
            <person name="Kiss E."/>
            <person name="Kuo A."/>
            <person name="Drula E."/>
            <person name="Kohler A."/>
            <person name="Sanchez-Garcia M."/>
            <person name="Morin E."/>
            <person name="Andreopoulos B."/>
            <person name="Barry K.W."/>
            <person name="Bonito G."/>
            <person name="Buee M."/>
            <person name="Carver A."/>
            <person name="Chen C."/>
            <person name="Cichocki N."/>
            <person name="Clum A."/>
            <person name="Culley D."/>
            <person name="Crous P.W."/>
            <person name="Fauchery L."/>
            <person name="Girlanda M."/>
            <person name="Hayes R.D."/>
            <person name="Keri Z."/>
            <person name="LaButti K."/>
            <person name="Lipzen A."/>
            <person name="Lombard V."/>
            <person name="Magnuson J."/>
            <person name="Maillard F."/>
            <person name="Murat C."/>
            <person name="Nolan M."/>
            <person name="Ohm R.A."/>
            <person name="Pangilinan J."/>
            <person name="Pereira M.F."/>
            <person name="Perotto S."/>
            <person name="Peter M."/>
            <person name="Pfister S."/>
            <person name="Riley R."/>
            <person name="Sitrit Y."/>
            <person name="Stielow J.B."/>
            <person name="Szollosi G."/>
            <person name="Zifcakova L."/>
            <person name="Stursova M."/>
            <person name="Spatafora J.W."/>
            <person name="Tedersoo L."/>
            <person name="Vaario L.M."/>
            <person name="Yamada A."/>
            <person name="Yan M."/>
            <person name="Wang P."/>
            <person name="Xu J."/>
            <person name="Bruns T."/>
            <person name="Baldrian P."/>
            <person name="Vilgalys R."/>
            <person name="Dunand C."/>
            <person name="Henrissat B."/>
            <person name="Grigoriev I.V."/>
            <person name="Hibbett D."/>
            <person name="Nagy L.G."/>
            <person name="Martin F.M."/>
        </authorList>
    </citation>
    <scope>NUCLEOTIDE SEQUENCE</scope>
    <source>
        <strain evidence="1">P2</strain>
    </source>
</reference>
<organism evidence="1 2">
    <name type="scientific">Thelephora ganbajun</name>
    <name type="common">Ganba fungus</name>
    <dbReference type="NCBI Taxonomy" id="370292"/>
    <lineage>
        <taxon>Eukaryota</taxon>
        <taxon>Fungi</taxon>
        <taxon>Dikarya</taxon>
        <taxon>Basidiomycota</taxon>
        <taxon>Agaricomycotina</taxon>
        <taxon>Agaricomycetes</taxon>
        <taxon>Thelephorales</taxon>
        <taxon>Thelephoraceae</taxon>
        <taxon>Thelephora</taxon>
    </lineage>
</organism>
<dbReference type="Proteomes" id="UP000886501">
    <property type="component" value="Unassembled WGS sequence"/>
</dbReference>
<name>A0ACB6ZEZ6_THEGA</name>
<protein>
    <submittedName>
        <fullName evidence="1">Uncharacterized protein</fullName>
    </submittedName>
</protein>
<proteinExistence type="predicted"/>
<gene>
    <name evidence="1" type="ORF">BDM02DRAFT_3115768</name>
</gene>
<evidence type="ECO:0000313" key="2">
    <source>
        <dbReference type="Proteomes" id="UP000886501"/>
    </source>
</evidence>
<dbReference type="EMBL" id="MU118018">
    <property type="protein sequence ID" value="KAF9648162.1"/>
    <property type="molecule type" value="Genomic_DNA"/>
</dbReference>